<dbReference type="Gene3D" id="4.10.365.10">
    <property type="entry name" value="p27"/>
    <property type="match status" value="1"/>
</dbReference>
<keyword evidence="11" id="KW-0539">Nucleus</keyword>
<dbReference type="InterPro" id="IPR044898">
    <property type="entry name" value="CDI_dom_sf"/>
</dbReference>
<comment type="caution">
    <text evidence="18">The sequence shown here is derived from an EMBL/GenBank/DDBJ whole genome shotgun (WGS) entry which is preliminary data.</text>
</comment>
<evidence type="ECO:0000313" key="18">
    <source>
        <dbReference type="EMBL" id="TDG96785.1"/>
    </source>
</evidence>
<evidence type="ECO:0000256" key="8">
    <source>
        <dbReference type="ARBA" id="ARBA00022753"/>
    </source>
</evidence>
<reference evidence="18 19" key="1">
    <citation type="submission" date="2019-01" db="EMBL/GenBank/DDBJ databases">
        <title>A chromosome-scale genome assembly of the yellow perch, Perca flavescens.</title>
        <authorList>
            <person name="Feron R."/>
            <person name="Morvezen R."/>
            <person name="Bestin A."/>
            <person name="Haffray P."/>
            <person name="Klopp C."/>
            <person name="Zahm M."/>
            <person name="Cabau C."/>
            <person name="Roques C."/>
            <person name="Donnadieu C."/>
            <person name="Bouchez O."/>
            <person name="Christie M."/>
            <person name="Larson W."/>
            <person name="Guiguen Y."/>
        </authorList>
    </citation>
    <scope>NUCLEOTIDE SEQUENCE [LARGE SCALE GENOMIC DNA]</scope>
    <source>
        <strain evidence="18">YP-PL-M2</strain>
        <tissue evidence="18">Blood</tissue>
    </source>
</reference>
<evidence type="ECO:0000259" key="17">
    <source>
        <dbReference type="Pfam" id="PF02234"/>
    </source>
</evidence>
<evidence type="ECO:0000256" key="2">
    <source>
        <dbReference type="ARBA" id="ARBA00004177"/>
    </source>
</evidence>
<evidence type="ECO:0000256" key="12">
    <source>
        <dbReference type="ARBA" id="ARBA00023306"/>
    </source>
</evidence>
<feature type="compositionally biased region" description="Basic and acidic residues" evidence="16">
    <location>
        <begin position="147"/>
        <end position="176"/>
    </location>
</feature>
<feature type="region of interest" description="Disordered" evidence="16">
    <location>
        <begin position="134"/>
        <end position="231"/>
    </location>
</feature>
<dbReference type="AlphaFoldDB" id="A0A484C0C0"/>
<dbReference type="Proteomes" id="UP000295070">
    <property type="component" value="Chromosome 23"/>
</dbReference>
<sequence>MIRAEYARIIPVTLHFKGILLGNRSLKGFGCCLFCFPQPPPHPCHMCNKMSDVRLSNASPTLERVDARQPDNVRPSVRRNLFGRPDPAEIQRNVTASIQEDVQSFTETYNFDPVNERALAPRNFVWQEDRNAPEFYVRPPHGSQRPQQRDQDFPCDNNRQDAETRCERQSDQPHRDGSRKRRSGPCSSECQRKRSHTDEDEDEDQSDGAGSQAVKAAEERPSRSENSAEVQ</sequence>
<dbReference type="GO" id="GO:0004861">
    <property type="term" value="F:cyclin-dependent protein serine/threonine kinase inhibitor activity"/>
    <property type="evidence" value="ECO:0007669"/>
    <property type="project" value="InterPro"/>
</dbReference>
<evidence type="ECO:0000256" key="11">
    <source>
        <dbReference type="ARBA" id="ARBA00023242"/>
    </source>
</evidence>
<feature type="domain" description="Cyclin-dependent kinase inhibitor" evidence="17">
    <location>
        <begin position="80"/>
        <end position="127"/>
    </location>
</feature>
<keyword evidence="8" id="KW-0967">Endosome</keyword>
<dbReference type="InterPro" id="IPR003175">
    <property type="entry name" value="CDI_dom"/>
</dbReference>
<evidence type="ECO:0000256" key="5">
    <source>
        <dbReference type="ARBA" id="ARBA00014547"/>
    </source>
</evidence>
<keyword evidence="6" id="KW-0963">Cytoplasm</keyword>
<dbReference type="PANTHER" id="PTHR10265:SF9">
    <property type="entry name" value="CYCLIN-DEPENDENT KINASE INHIBITOR 1B"/>
    <property type="match status" value="1"/>
</dbReference>
<accession>A0A484C0C0</accession>
<keyword evidence="7" id="KW-0597">Phosphoprotein</keyword>
<evidence type="ECO:0000256" key="1">
    <source>
        <dbReference type="ARBA" id="ARBA00004123"/>
    </source>
</evidence>
<name>A0A484C0C0_PERFV</name>
<evidence type="ECO:0000256" key="4">
    <source>
        <dbReference type="ARBA" id="ARBA00006726"/>
    </source>
</evidence>
<dbReference type="PANTHER" id="PTHR10265">
    <property type="entry name" value="CYCLIN-DEPENDENT KINASE INHIBITOR 1"/>
    <property type="match status" value="1"/>
</dbReference>
<evidence type="ECO:0000313" key="19">
    <source>
        <dbReference type="Proteomes" id="UP000295070"/>
    </source>
</evidence>
<keyword evidence="10" id="KW-0649">Protein kinase inhibitor</keyword>
<keyword evidence="12" id="KW-0131">Cell cycle</keyword>
<evidence type="ECO:0000256" key="6">
    <source>
        <dbReference type="ARBA" id="ARBA00022490"/>
    </source>
</evidence>
<evidence type="ECO:0000256" key="7">
    <source>
        <dbReference type="ARBA" id="ARBA00022553"/>
    </source>
</evidence>
<evidence type="ECO:0000256" key="16">
    <source>
        <dbReference type="SAM" id="MobiDB-lite"/>
    </source>
</evidence>
<evidence type="ECO:0000256" key="9">
    <source>
        <dbReference type="ARBA" id="ARBA00022843"/>
    </source>
</evidence>
<evidence type="ECO:0000256" key="13">
    <source>
        <dbReference type="ARBA" id="ARBA00031903"/>
    </source>
</evidence>
<dbReference type="Pfam" id="PF02234">
    <property type="entry name" value="CDI"/>
    <property type="match status" value="1"/>
</dbReference>
<evidence type="ECO:0000256" key="3">
    <source>
        <dbReference type="ARBA" id="ARBA00004496"/>
    </source>
</evidence>
<keyword evidence="9" id="KW-0832">Ubl conjugation</keyword>
<comment type="similarity">
    <text evidence="4">Belongs to the CDI family.</text>
</comment>
<dbReference type="GO" id="GO:0045930">
    <property type="term" value="P:negative regulation of mitotic cell cycle"/>
    <property type="evidence" value="ECO:0007669"/>
    <property type="project" value="TreeGrafter"/>
</dbReference>
<gene>
    <name evidence="18" type="ORF">EPR50_G00232360</name>
</gene>
<proteinExistence type="inferred from homology"/>
<comment type="subcellular location">
    <subcellularLocation>
        <location evidence="3">Cytoplasm</location>
    </subcellularLocation>
    <subcellularLocation>
        <location evidence="2">Endosome</location>
    </subcellularLocation>
    <subcellularLocation>
        <location evidence="1">Nucleus</location>
    </subcellularLocation>
</comment>
<dbReference type="STRING" id="8167.A0A484C0C0"/>
<organism evidence="18 19">
    <name type="scientific">Perca flavescens</name>
    <name type="common">American yellow perch</name>
    <name type="synonym">Morone flavescens</name>
    <dbReference type="NCBI Taxonomy" id="8167"/>
    <lineage>
        <taxon>Eukaryota</taxon>
        <taxon>Metazoa</taxon>
        <taxon>Chordata</taxon>
        <taxon>Craniata</taxon>
        <taxon>Vertebrata</taxon>
        <taxon>Euteleostomi</taxon>
        <taxon>Actinopterygii</taxon>
        <taxon>Neopterygii</taxon>
        <taxon>Teleostei</taxon>
        <taxon>Neoteleostei</taxon>
        <taxon>Acanthomorphata</taxon>
        <taxon>Eupercaria</taxon>
        <taxon>Perciformes</taxon>
        <taxon>Percoidei</taxon>
        <taxon>Percidae</taxon>
        <taxon>Percinae</taxon>
        <taxon>Perca</taxon>
    </lineage>
</organism>
<dbReference type="EMBL" id="SCKG01000023">
    <property type="protein sequence ID" value="TDG96785.1"/>
    <property type="molecule type" value="Genomic_DNA"/>
</dbReference>
<protein>
    <recommendedName>
        <fullName evidence="5">Cyclin-dependent kinase inhibitor 1B</fullName>
    </recommendedName>
    <alternativeName>
        <fullName evidence="14">Cyclin-dependent kinase inhibitor p27</fullName>
    </alternativeName>
    <alternativeName>
        <fullName evidence="13">p27Kip1</fullName>
    </alternativeName>
</protein>
<dbReference type="GO" id="GO:0008285">
    <property type="term" value="P:negative regulation of cell population proliferation"/>
    <property type="evidence" value="ECO:0007669"/>
    <property type="project" value="TreeGrafter"/>
</dbReference>
<dbReference type="GO" id="GO:0000082">
    <property type="term" value="P:G1/S transition of mitotic cell cycle"/>
    <property type="evidence" value="ECO:0007669"/>
    <property type="project" value="TreeGrafter"/>
</dbReference>
<dbReference type="GO" id="GO:0051087">
    <property type="term" value="F:protein-folding chaperone binding"/>
    <property type="evidence" value="ECO:0007669"/>
    <property type="project" value="TreeGrafter"/>
</dbReference>
<comment type="function">
    <text evidence="15">Important regulator of cell cycle progression. Inhibits the kinase activity of CDK2 bound to cyclin A, but has little inhibitory activity on CDK2 bound to SPDYA. Involved in G1 arrest. Potent inhibitor of cyclin E- and cyclin A-CDK2 complexes. Forms a complex with cyclin type D-CDK4 complexes and is involved in the assembly, stability, and modulation of CCND1-CDK4 complex activation. Acts either as an inhibitor or an activator of cyclin type D-CDK4 complexes depending on its phosphorylation state and/or stoichometry.</text>
</comment>
<dbReference type="GO" id="GO:0005634">
    <property type="term" value="C:nucleus"/>
    <property type="evidence" value="ECO:0007669"/>
    <property type="project" value="UniProtKB-SubCell"/>
</dbReference>
<evidence type="ECO:0000256" key="15">
    <source>
        <dbReference type="ARBA" id="ARBA00045727"/>
    </source>
</evidence>
<keyword evidence="19" id="KW-1185">Reference proteome</keyword>
<evidence type="ECO:0000256" key="14">
    <source>
        <dbReference type="ARBA" id="ARBA00031925"/>
    </source>
</evidence>
<dbReference type="GO" id="GO:0005768">
    <property type="term" value="C:endosome"/>
    <property type="evidence" value="ECO:0007669"/>
    <property type="project" value="UniProtKB-SubCell"/>
</dbReference>
<evidence type="ECO:0000256" key="10">
    <source>
        <dbReference type="ARBA" id="ARBA00023013"/>
    </source>
</evidence>